<protein>
    <submittedName>
        <fullName evidence="1">Uncharacterized protein</fullName>
    </submittedName>
</protein>
<sequence length="106" mass="12143">MDYQGSSTDCRENTASTFLPNTFRMKGRYVKWLCMVFNVMMSRTRRLNSRWFTHPTTLISVILYNPGTLNEAVFEIKGPHFNAVSVNTEITDKSNGGIKSSQRTKI</sequence>
<reference evidence="1" key="2">
    <citation type="submission" date="2020-11" db="EMBL/GenBank/DDBJ databases">
        <authorList>
            <person name="McCartney M.A."/>
            <person name="Auch B."/>
            <person name="Kono T."/>
            <person name="Mallez S."/>
            <person name="Becker A."/>
            <person name="Gohl D.M."/>
            <person name="Silverstein K.A.T."/>
            <person name="Koren S."/>
            <person name="Bechman K.B."/>
            <person name="Herman A."/>
            <person name="Abrahante J.E."/>
            <person name="Garbe J."/>
        </authorList>
    </citation>
    <scope>NUCLEOTIDE SEQUENCE</scope>
    <source>
        <strain evidence="1">Duluth1</strain>
        <tissue evidence="1">Whole animal</tissue>
    </source>
</reference>
<evidence type="ECO:0000313" key="1">
    <source>
        <dbReference type="EMBL" id="KAH3861174.1"/>
    </source>
</evidence>
<organism evidence="1 2">
    <name type="scientific">Dreissena polymorpha</name>
    <name type="common">Zebra mussel</name>
    <name type="synonym">Mytilus polymorpha</name>
    <dbReference type="NCBI Taxonomy" id="45954"/>
    <lineage>
        <taxon>Eukaryota</taxon>
        <taxon>Metazoa</taxon>
        <taxon>Spiralia</taxon>
        <taxon>Lophotrochozoa</taxon>
        <taxon>Mollusca</taxon>
        <taxon>Bivalvia</taxon>
        <taxon>Autobranchia</taxon>
        <taxon>Heteroconchia</taxon>
        <taxon>Euheterodonta</taxon>
        <taxon>Imparidentia</taxon>
        <taxon>Neoheterodontei</taxon>
        <taxon>Myida</taxon>
        <taxon>Dreissenoidea</taxon>
        <taxon>Dreissenidae</taxon>
        <taxon>Dreissena</taxon>
    </lineage>
</organism>
<reference evidence="1" key="1">
    <citation type="journal article" date="2019" name="bioRxiv">
        <title>The Genome of the Zebra Mussel, Dreissena polymorpha: A Resource for Invasive Species Research.</title>
        <authorList>
            <person name="McCartney M.A."/>
            <person name="Auch B."/>
            <person name="Kono T."/>
            <person name="Mallez S."/>
            <person name="Zhang Y."/>
            <person name="Obille A."/>
            <person name="Becker A."/>
            <person name="Abrahante J.E."/>
            <person name="Garbe J."/>
            <person name="Badalamenti J.P."/>
            <person name="Herman A."/>
            <person name="Mangelson H."/>
            <person name="Liachko I."/>
            <person name="Sullivan S."/>
            <person name="Sone E.D."/>
            <person name="Koren S."/>
            <person name="Silverstein K.A.T."/>
            <person name="Beckman K.B."/>
            <person name="Gohl D.M."/>
        </authorList>
    </citation>
    <scope>NUCLEOTIDE SEQUENCE</scope>
    <source>
        <strain evidence="1">Duluth1</strain>
        <tissue evidence="1">Whole animal</tissue>
    </source>
</reference>
<dbReference type="AlphaFoldDB" id="A0A9D4LNX5"/>
<name>A0A9D4LNX5_DREPO</name>
<accession>A0A9D4LNX5</accession>
<dbReference type="Proteomes" id="UP000828390">
    <property type="component" value="Unassembled WGS sequence"/>
</dbReference>
<dbReference type="EMBL" id="JAIWYP010000002">
    <property type="protein sequence ID" value="KAH3861174.1"/>
    <property type="molecule type" value="Genomic_DNA"/>
</dbReference>
<proteinExistence type="predicted"/>
<gene>
    <name evidence="1" type="ORF">DPMN_024102</name>
</gene>
<evidence type="ECO:0000313" key="2">
    <source>
        <dbReference type="Proteomes" id="UP000828390"/>
    </source>
</evidence>
<keyword evidence="2" id="KW-1185">Reference proteome</keyword>
<comment type="caution">
    <text evidence="1">The sequence shown here is derived from an EMBL/GenBank/DDBJ whole genome shotgun (WGS) entry which is preliminary data.</text>
</comment>